<protein>
    <submittedName>
        <fullName evidence="4">Amino acid ABC transporter substrate-binding protein, PAAT family</fullName>
    </submittedName>
</protein>
<dbReference type="PANTHER" id="PTHR35936">
    <property type="entry name" value="MEMBRANE-BOUND LYTIC MUREIN TRANSGLYCOSYLASE F"/>
    <property type="match status" value="1"/>
</dbReference>
<evidence type="ECO:0000256" key="1">
    <source>
        <dbReference type="ARBA" id="ARBA00022729"/>
    </source>
</evidence>
<feature type="signal peptide" evidence="2">
    <location>
        <begin position="1"/>
        <end position="19"/>
    </location>
</feature>
<evidence type="ECO:0000256" key="2">
    <source>
        <dbReference type="SAM" id="SignalP"/>
    </source>
</evidence>
<evidence type="ECO:0000313" key="5">
    <source>
        <dbReference type="Proteomes" id="UP000190102"/>
    </source>
</evidence>
<dbReference type="SUPFAM" id="SSF53850">
    <property type="entry name" value="Periplasmic binding protein-like II"/>
    <property type="match status" value="1"/>
</dbReference>
<dbReference type="Pfam" id="PF00497">
    <property type="entry name" value="SBP_bac_3"/>
    <property type="match status" value="1"/>
</dbReference>
<reference evidence="5" key="1">
    <citation type="submission" date="2017-02" db="EMBL/GenBank/DDBJ databases">
        <authorList>
            <person name="Varghese N."/>
            <person name="Submissions S."/>
        </authorList>
    </citation>
    <scope>NUCLEOTIDE SEQUENCE [LARGE SCALE GENOMIC DNA]</scope>
    <source>
        <strain evidence="5">ATCC BAA-34</strain>
    </source>
</reference>
<dbReference type="AlphaFoldDB" id="A0A1T4NVD4"/>
<keyword evidence="1 2" id="KW-0732">Signal</keyword>
<keyword evidence="5" id="KW-1185">Reference proteome</keyword>
<accession>A0A1T4NVD4</accession>
<feature type="domain" description="Solute-binding protein family 3/N-terminal" evidence="3">
    <location>
        <begin position="22"/>
        <end position="236"/>
    </location>
</feature>
<dbReference type="SMART" id="SM00062">
    <property type="entry name" value="PBPb"/>
    <property type="match status" value="1"/>
</dbReference>
<dbReference type="Proteomes" id="UP000190102">
    <property type="component" value="Unassembled WGS sequence"/>
</dbReference>
<dbReference type="PANTHER" id="PTHR35936:SF35">
    <property type="entry name" value="L-CYSTINE-BINDING PROTEIN TCYJ"/>
    <property type="match status" value="1"/>
</dbReference>
<feature type="chain" id="PRO_5012413915" evidence="2">
    <location>
        <begin position="20"/>
        <end position="246"/>
    </location>
</feature>
<dbReference type="STRING" id="115783.SAMN02745119_01750"/>
<organism evidence="4 5">
    <name type="scientific">Trichlorobacter thiogenes</name>
    <dbReference type="NCBI Taxonomy" id="115783"/>
    <lineage>
        <taxon>Bacteria</taxon>
        <taxon>Pseudomonadati</taxon>
        <taxon>Thermodesulfobacteriota</taxon>
        <taxon>Desulfuromonadia</taxon>
        <taxon>Geobacterales</taxon>
        <taxon>Geobacteraceae</taxon>
        <taxon>Trichlorobacter</taxon>
    </lineage>
</organism>
<dbReference type="Gene3D" id="3.40.190.10">
    <property type="entry name" value="Periplasmic binding protein-like II"/>
    <property type="match status" value="2"/>
</dbReference>
<evidence type="ECO:0000313" key="4">
    <source>
        <dbReference type="EMBL" id="SJZ83211.1"/>
    </source>
</evidence>
<dbReference type="InterPro" id="IPR001638">
    <property type="entry name" value="Solute-binding_3/MltF_N"/>
</dbReference>
<proteinExistence type="predicted"/>
<evidence type="ECO:0000259" key="3">
    <source>
        <dbReference type="SMART" id="SM00062"/>
    </source>
</evidence>
<name>A0A1T4NVD4_9BACT</name>
<dbReference type="EMBL" id="FUWR01000008">
    <property type="protein sequence ID" value="SJZ83211.1"/>
    <property type="molecule type" value="Genomic_DNA"/>
</dbReference>
<dbReference type="RefSeq" id="WP_161947459.1">
    <property type="nucleotide sequence ID" value="NZ_FUWR01000008.1"/>
</dbReference>
<gene>
    <name evidence="4" type="ORF">SAMN02745119_01750</name>
</gene>
<sequence>MKTLLQLILAILLASPLYAAQTLVLGTADRPPLSTEDHKGFSDRVIIEACKRLGIEAKIIPLASARTLSNAEQALDDGNFLRIAGAEKKFPNLVRVPEPIIEVQFVIFSKNKELKTPSWESLKPYHVGHVRGWLIAEEKIKDVRQITVVENRTSLFKVLENDRIELAFAELYGGYYLMHTLNLPHLSIAQPPLATKEMFLYLNKKHEKLVPKLAKALREMKRDGSYDAIFKQTLAPYLPAKYHRKP</sequence>